<dbReference type="EMBL" id="JACATZ010000003">
    <property type="protein sequence ID" value="NWJ48908.1"/>
    <property type="molecule type" value="Genomic_DNA"/>
</dbReference>
<proteinExistence type="predicted"/>
<sequence>MAQASSLMHLAIVIDTNLEVIVRKKKPFQNPRLSVVMRFGLLFALLAIATTFLTSTVDVDAANNKLKAGHLDVVPGVVEPTKIPSKPQQPVSTSKKKNKPRGNSAIDGLTVGVDALTTAPAAPTLLAAAAVANHTLDPRDMKILVVAADGTEPNFPAIKSTLDQLGLPYNVLLASQTTLTDSLLWDGVSHGYYQGIILTTGSLLYYDATTNSWPSAFTTAEWNTLWNYEAMFGIRQVTAYTLPGWPDTYGLADPTYAYQDTLTTPLQTKLTTAGNAVFSDLKPNATITISGAWTYLATVAPGENVTPLLTTTNGVYTIAAVKTYADGRQNLAITADGNPYLVHTLLLSYGTINWLTKGVFLGERHASMGIQPDDILIDDDIWDTKAMTDTTGITFRMSGTDLTRFITWQNNIRTKFPLAASLKIEFPFNGEGSTGIYSPDTLSSAVVANKAQFNWITHTFTHANLDAITAADTVAELQQNLDYATQSGFTNFYKDAMVQPDISGLYNPTFQQAAYNWGIRYLISDTSRAGWNNPSPNTGFTTPSGLLVVPRHTTNLFYNLRTQAQWVSEYNCYYGPTGTCAGGAWRYWTTNLTYNQILDTESNLWLQWLLKWDIDPVMFHQPNVGAYNTTNSLLGDLINATLTKYSAVSNLPIKNMTQHEIGVAMTNRMAYNASGVTATWNPGSKTITVKVANAATVPVTGVKYGTPETYGGQSISHINMTANQTISFPAP</sequence>
<dbReference type="InterPro" id="IPR056826">
    <property type="entry name" value="Agd3_CE"/>
</dbReference>
<dbReference type="Proteomes" id="UP000521676">
    <property type="component" value="Unassembled WGS sequence"/>
</dbReference>
<reference evidence="5 7" key="1">
    <citation type="submission" date="2020-06" db="EMBL/GenBank/DDBJ databases">
        <title>Anoxygenic phototrophic Chloroflexota member uses a Type I reaction center.</title>
        <authorList>
            <person name="Tsuji J.M."/>
            <person name="Shaw N.A."/>
            <person name="Nagashima S."/>
            <person name="Venkiteswaran J."/>
            <person name="Schiff S.L."/>
            <person name="Hanada S."/>
            <person name="Tank M."/>
            <person name="Neufeld J.D."/>
        </authorList>
    </citation>
    <scope>NUCLEOTIDE SEQUENCE [LARGE SCALE GENOMIC DNA]</scope>
    <source>
        <strain evidence="5">L227-S17</strain>
    </source>
</reference>
<feature type="domain" description="Agd3 deacetylase" evidence="3">
    <location>
        <begin position="377"/>
        <end position="434"/>
    </location>
</feature>
<feature type="domain" description="Agd3 deacetylase" evidence="3">
    <location>
        <begin position="447"/>
        <end position="673"/>
    </location>
</feature>
<evidence type="ECO:0000256" key="2">
    <source>
        <dbReference type="SAM" id="Phobius"/>
    </source>
</evidence>
<dbReference type="Proteomes" id="UP001431572">
    <property type="component" value="Chromosome 2"/>
</dbReference>
<keyword evidence="2" id="KW-0812">Transmembrane</keyword>
<dbReference type="InterPro" id="IPR011330">
    <property type="entry name" value="Glyco_hydro/deAcase_b/a-brl"/>
</dbReference>
<keyword evidence="2" id="KW-1133">Transmembrane helix</keyword>
<accession>A0A8T7M9P2</accession>
<evidence type="ECO:0000259" key="4">
    <source>
        <dbReference type="Pfam" id="PF25116"/>
    </source>
</evidence>
<name>A0A8T7M9P2_9CHLR</name>
<protein>
    <recommendedName>
        <fullName evidence="9">NodB homology domain-containing protein</fullName>
    </recommendedName>
</protein>
<dbReference type="GO" id="GO:0005975">
    <property type="term" value="P:carbohydrate metabolic process"/>
    <property type="evidence" value="ECO:0007669"/>
    <property type="project" value="InterPro"/>
</dbReference>
<organism evidence="5 7">
    <name type="scientific">Candidatus Chlorohelix allophototropha</name>
    <dbReference type="NCBI Taxonomy" id="3003348"/>
    <lineage>
        <taxon>Bacteria</taxon>
        <taxon>Bacillati</taxon>
        <taxon>Chloroflexota</taxon>
        <taxon>Chloroflexia</taxon>
        <taxon>Candidatus Chloroheliales</taxon>
        <taxon>Candidatus Chloroheliaceae</taxon>
        <taxon>Candidatus Chlorohelix</taxon>
    </lineage>
</organism>
<gene>
    <name evidence="5" type="ORF">HXX08_23860</name>
    <name evidence="6" type="ORF">OZ401_004458</name>
</gene>
<dbReference type="InterPro" id="IPR056827">
    <property type="entry name" value="CBM87_Agd3"/>
</dbReference>
<keyword evidence="8" id="KW-1185">Reference proteome</keyword>
<feature type="region of interest" description="Disordered" evidence="1">
    <location>
        <begin position="78"/>
        <end position="105"/>
    </location>
</feature>
<dbReference type="Pfam" id="PF25116">
    <property type="entry name" value="CBM87_Agd3"/>
    <property type="match status" value="1"/>
</dbReference>
<evidence type="ECO:0000313" key="5">
    <source>
        <dbReference type="EMBL" id="NWJ48908.1"/>
    </source>
</evidence>
<evidence type="ECO:0000259" key="3">
    <source>
        <dbReference type="Pfam" id="PF25115"/>
    </source>
</evidence>
<dbReference type="AlphaFoldDB" id="A0A8T7M9P2"/>
<evidence type="ECO:0008006" key="9">
    <source>
        <dbReference type="Google" id="ProtNLM"/>
    </source>
</evidence>
<dbReference type="SUPFAM" id="SSF88713">
    <property type="entry name" value="Glycoside hydrolase/deacetylase"/>
    <property type="match status" value="1"/>
</dbReference>
<evidence type="ECO:0000256" key="1">
    <source>
        <dbReference type="SAM" id="MobiDB-lite"/>
    </source>
</evidence>
<reference evidence="6" key="2">
    <citation type="journal article" date="2024" name="Nature">
        <title>Anoxygenic phototroph of the Chloroflexota uses a type I reaction centre.</title>
        <authorList>
            <person name="Tsuji J.M."/>
            <person name="Shaw N.A."/>
            <person name="Nagashima S."/>
            <person name="Venkiteswaran J.J."/>
            <person name="Schiff S.L."/>
            <person name="Watanabe T."/>
            <person name="Fukui M."/>
            <person name="Hanada S."/>
            <person name="Tank M."/>
            <person name="Neufeld J.D."/>
        </authorList>
    </citation>
    <scope>NUCLEOTIDE SEQUENCE</scope>
    <source>
        <strain evidence="6">L227-S17</strain>
    </source>
</reference>
<dbReference type="RefSeq" id="WP_341470743.1">
    <property type="nucleotide sequence ID" value="NZ_CP128400.1"/>
</dbReference>
<evidence type="ECO:0000313" key="8">
    <source>
        <dbReference type="Proteomes" id="UP001431572"/>
    </source>
</evidence>
<evidence type="ECO:0000313" key="6">
    <source>
        <dbReference type="EMBL" id="WJW68839.1"/>
    </source>
</evidence>
<keyword evidence="2" id="KW-0472">Membrane</keyword>
<evidence type="ECO:0000313" key="7">
    <source>
        <dbReference type="Proteomes" id="UP000521676"/>
    </source>
</evidence>
<feature type="domain" description="Agd3 CBM87" evidence="4">
    <location>
        <begin position="141"/>
        <end position="332"/>
    </location>
</feature>
<dbReference type="Pfam" id="PF25115">
    <property type="entry name" value="Agd3_CE"/>
    <property type="match status" value="2"/>
</dbReference>
<feature type="transmembrane region" description="Helical" evidence="2">
    <location>
        <begin position="33"/>
        <end position="53"/>
    </location>
</feature>
<dbReference type="EMBL" id="CP128400">
    <property type="protein sequence ID" value="WJW68839.1"/>
    <property type="molecule type" value="Genomic_DNA"/>
</dbReference>